<evidence type="ECO:0000313" key="2">
    <source>
        <dbReference type="EMBL" id="THH19353.1"/>
    </source>
</evidence>
<feature type="compositionally biased region" description="Polar residues" evidence="1">
    <location>
        <begin position="131"/>
        <end position="143"/>
    </location>
</feature>
<dbReference type="OrthoDB" id="5348546at2759"/>
<evidence type="ECO:0000256" key="1">
    <source>
        <dbReference type="SAM" id="MobiDB-lite"/>
    </source>
</evidence>
<feature type="compositionally biased region" description="Basic and acidic residues" evidence="1">
    <location>
        <begin position="209"/>
        <end position="222"/>
    </location>
</feature>
<feature type="compositionally biased region" description="Basic and acidic residues" evidence="1">
    <location>
        <begin position="291"/>
        <end position="301"/>
    </location>
</feature>
<accession>A0A4V6S1J7</accession>
<gene>
    <name evidence="2" type="ORF">EUX98_g8793</name>
</gene>
<feature type="compositionally biased region" description="Basic residues" evidence="1">
    <location>
        <begin position="223"/>
        <end position="232"/>
    </location>
</feature>
<proteinExistence type="predicted"/>
<comment type="caution">
    <text evidence="2">The sequence shown here is derived from an EMBL/GenBank/DDBJ whole genome shotgun (WGS) entry which is preliminary data.</text>
</comment>
<feature type="region of interest" description="Disordered" evidence="1">
    <location>
        <begin position="1"/>
        <end position="304"/>
    </location>
</feature>
<dbReference type="EMBL" id="SGPM01000544">
    <property type="protein sequence ID" value="THH19353.1"/>
    <property type="molecule type" value="Genomic_DNA"/>
</dbReference>
<dbReference type="Proteomes" id="UP000308730">
    <property type="component" value="Unassembled WGS sequence"/>
</dbReference>
<feature type="region of interest" description="Disordered" evidence="1">
    <location>
        <begin position="811"/>
        <end position="835"/>
    </location>
</feature>
<feature type="compositionally biased region" description="Low complexity" evidence="1">
    <location>
        <begin position="17"/>
        <end position="50"/>
    </location>
</feature>
<feature type="compositionally biased region" description="Acidic residues" evidence="1">
    <location>
        <begin position="187"/>
        <end position="196"/>
    </location>
</feature>
<organism evidence="2 3">
    <name type="scientific">Antrodiella citrinella</name>
    <dbReference type="NCBI Taxonomy" id="2447956"/>
    <lineage>
        <taxon>Eukaryota</taxon>
        <taxon>Fungi</taxon>
        <taxon>Dikarya</taxon>
        <taxon>Basidiomycota</taxon>
        <taxon>Agaricomycotina</taxon>
        <taxon>Agaricomycetes</taxon>
        <taxon>Polyporales</taxon>
        <taxon>Steccherinaceae</taxon>
        <taxon>Antrodiella</taxon>
    </lineage>
</organism>
<feature type="compositionally biased region" description="Basic and acidic residues" evidence="1">
    <location>
        <begin position="57"/>
        <end position="81"/>
    </location>
</feature>
<name>A0A4V6S1J7_9APHY</name>
<reference evidence="2 3" key="1">
    <citation type="submission" date="2019-02" db="EMBL/GenBank/DDBJ databases">
        <title>Genome sequencing of the rare red list fungi Antrodiella citrinella (Flaviporus citrinellus).</title>
        <authorList>
            <person name="Buettner E."/>
            <person name="Kellner H."/>
        </authorList>
    </citation>
    <scope>NUCLEOTIDE SEQUENCE [LARGE SCALE GENOMIC DNA]</scope>
    <source>
        <strain evidence="2 3">DSM 108506</strain>
    </source>
</reference>
<protein>
    <submittedName>
        <fullName evidence="2">Uncharacterized protein</fullName>
    </submittedName>
</protein>
<sequence length="961" mass="107661">MYSTSTRRKNFADIQNPPSSSDVPYAYSDDASASSSSPVASSAVLESSVPNSPTDYAHVRDHSSPRRDYYYAYPEDRDHAFSKLQLPDSRNPPSDAYSSASPLSPLLSSFHLPTSYNHSSLLHEHSDPPSVHTQPRSTSSSQAYRIPAHVNARKKASKKAGGTTVQTRKTKPKFNRSSRVVYSDLESGGDDDDEETPAANPEVLPALKPKPEPTHEEEEVKKAQKPRGRKRKADLDSSSVPQKRSKKARSVAPSEPSITSTTRKRTRPLPTTTQPSPPSSPSKHLTPAQLGEKRAAIERRCPPGVDVSEMEGMIVEALGSARASSLAVESVWRAVKSARPGLEGMRARRAPELQSEEKTQNQKGVEEQIVVGEEKGEANTQEQEEEGEVLEKREWLGIVQDVLEYGRVTSGVFGRVESSFKDEHAHALPPHYFYVPENDADADRAAIIRSIMPRPAKRSETKKYKQYYWKPLGKVSRWDSEDAIPFSIPSFTPLPERLKYCDAQTALITYDEKYIVTTPNMPWVPSPVMGKITVQMCNDGRFGLVDPLQHPQLFSSRYPFLAAIPTKPTNPLDPLCVIWRRATRHYFECTVPGSGLGRLNASFAQKLADALDALIQRIAADVEACRDVRLKANCARAVHAVERLESVATYRDTVRKTTCVQRYYLYLTAYVTWYFDLRRREARMRIGETHIPMDGGLVGAVTTREDEVQELYRLGVPVWYLQRPEAITKSQILVNPADAFTSGDVVMEMDEADGRAIYEGCAGTDHLSAVWLQAHVPADVELVPFPTEVHQVQRVVETPLVPGPSVVRTVASTSRSAPYPKRPPKPRAGRDKFRESEHRWMPAALPVWAAALESTGRPTVPILRPGPAWRFWIPEPGLVLGPGNPERQHRYITNWLHIREAWLYAQGRRYAHLESPALPSQQWRELLNLNERTQQDAARHGNRNRTQQRKSDIVDVLATML</sequence>
<feature type="compositionally biased region" description="Low complexity" evidence="1">
    <location>
        <begin position="92"/>
        <end position="115"/>
    </location>
</feature>
<keyword evidence="3" id="KW-1185">Reference proteome</keyword>
<evidence type="ECO:0000313" key="3">
    <source>
        <dbReference type="Proteomes" id="UP000308730"/>
    </source>
</evidence>
<dbReference type="AlphaFoldDB" id="A0A4V6S1J7"/>